<dbReference type="InterPro" id="IPR000873">
    <property type="entry name" value="AMP-dep_synth/lig_dom"/>
</dbReference>
<dbReference type="RefSeq" id="WP_394847265.1">
    <property type="nucleotide sequence ID" value="NZ_CP089982.1"/>
</dbReference>
<evidence type="ECO:0000259" key="5">
    <source>
        <dbReference type="Pfam" id="PF00501"/>
    </source>
</evidence>
<feature type="domain" description="AMP-dependent synthetase/ligase" evidence="5">
    <location>
        <begin position="10"/>
        <end position="422"/>
    </location>
</feature>
<evidence type="ECO:0000256" key="3">
    <source>
        <dbReference type="ARBA" id="ARBA00023098"/>
    </source>
</evidence>
<reference evidence="6 7" key="1">
    <citation type="submission" date="2021-12" db="EMBL/GenBank/DDBJ databases">
        <title>Discovery of the Pendulisporaceae a myxobacterial family with distinct sporulation behavior and unique specialized metabolism.</title>
        <authorList>
            <person name="Garcia R."/>
            <person name="Popoff A."/>
            <person name="Bader C.D."/>
            <person name="Loehr J."/>
            <person name="Walesch S."/>
            <person name="Walt C."/>
            <person name="Boldt J."/>
            <person name="Bunk B."/>
            <person name="Haeckl F.J.F.P.J."/>
            <person name="Gunesch A.P."/>
            <person name="Birkelbach J."/>
            <person name="Nuebel U."/>
            <person name="Pietschmann T."/>
            <person name="Bach T."/>
            <person name="Mueller R."/>
        </authorList>
    </citation>
    <scope>NUCLEOTIDE SEQUENCE [LARGE SCALE GENOMIC DNA]</scope>
    <source>
        <strain evidence="6 7">MSr12523</strain>
    </source>
</reference>
<keyword evidence="1" id="KW-0436">Ligase</keyword>
<organism evidence="6 7">
    <name type="scientific">Pendulispora brunnea</name>
    <dbReference type="NCBI Taxonomy" id="2905690"/>
    <lineage>
        <taxon>Bacteria</taxon>
        <taxon>Pseudomonadati</taxon>
        <taxon>Myxococcota</taxon>
        <taxon>Myxococcia</taxon>
        <taxon>Myxococcales</taxon>
        <taxon>Sorangiineae</taxon>
        <taxon>Pendulisporaceae</taxon>
        <taxon>Pendulispora</taxon>
    </lineage>
</organism>
<protein>
    <submittedName>
        <fullName evidence="6">AMP-dependent synthetase/ligase</fullName>
    </submittedName>
</protein>
<dbReference type="InterPro" id="IPR020845">
    <property type="entry name" value="AMP-binding_CS"/>
</dbReference>
<gene>
    <name evidence="6" type="ORF">LZC95_07330</name>
</gene>
<dbReference type="SUPFAM" id="SSF56801">
    <property type="entry name" value="Acetyl-CoA synthetase-like"/>
    <property type="match status" value="1"/>
</dbReference>
<dbReference type="CDD" id="cd05907">
    <property type="entry name" value="VL_LC_FACS_like"/>
    <property type="match status" value="1"/>
</dbReference>
<keyword evidence="2" id="KW-0276">Fatty acid metabolism</keyword>
<dbReference type="EMBL" id="CP089982">
    <property type="protein sequence ID" value="WXA96645.1"/>
    <property type="molecule type" value="Genomic_DNA"/>
</dbReference>
<dbReference type="Pfam" id="PF23562">
    <property type="entry name" value="AMP-binding_C_3"/>
    <property type="match status" value="1"/>
</dbReference>
<dbReference type="Proteomes" id="UP001379533">
    <property type="component" value="Chromosome"/>
</dbReference>
<name>A0ABZ2KD96_9BACT</name>
<keyword evidence="7" id="KW-1185">Reference proteome</keyword>
<dbReference type="PANTHER" id="PTHR43272:SF32">
    <property type="entry name" value="AMP-DEPENDENT SYNTHETASE_LIGASE DOMAIN-CONTAINING PROTEIN"/>
    <property type="match status" value="1"/>
</dbReference>
<dbReference type="Gene3D" id="3.40.50.12780">
    <property type="entry name" value="N-terminal domain of ligase-like"/>
    <property type="match status" value="1"/>
</dbReference>
<accession>A0ABZ2KD96</accession>
<dbReference type="InterPro" id="IPR045851">
    <property type="entry name" value="AMP-bd_C_sf"/>
</dbReference>
<dbReference type="PANTHER" id="PTHR43272">
    <property type="entry name" value="LONG-CHAIN-FATTY-ACID--COA LIGASE"/>
    <property type="match status" value="1"/>
</dbReference>
<dbReference type="PROSITE" id="PS00455">
    <property type="entry name" value="AMP_BINDING"/>
    <property type="match status" value="1"/>
</dbReference>
<evidence type="ECO:0000256" key="1">
    <source>
        <dbReference type="ARBA" id="ARBA00022598"/>
    </source>
</evidence>
<dbReference type="Gene3D" id="3.30.300.30">
    <property type="match status" value="1"/>
</dbReference>
<dbReference type="Pfam" id="PF00501">
    <property type="entry name" value="AMP-binding"/>
    <property type="match status" value="1"/>
</dbReference>
<keyword evidence="3" id="KW-0443">Lipid metabolism</keyword>
<sequence>MAETVVDRLFNQARIRPDAPAYYEKKGGVYQPSSWKTYAEQVKTAGKSLIALGLSPGGTVSILGFNRPEWVIMNLATMAVGGAAAGVYATSSATEIQYIVDHAESPVLLIETAGHWEKVKSQWGNMPKLRHVVVMRGGPSPGDDRVLSWEAFLAKGKDVTDATFDERLHALKPGGLALLIYTSGTTGPPKGVMLSHDNLAWTAEQALKVVPCKPGDSSLSYLPLPHIAEQMFTLHLPISSGASVYFAESIDKVADNLKEVQPTIFLGVPRIWEKMHAGISAKMAEAKGAKKKILAFARRTATEYSAHVCKGQEPPALLRLRHAIATRLVFSKLKPAIGLGRARIFVVGAAPIGKDVLEFFASIDIVVQEVYGQSEDTGPTTFNQPGKIRFGTVGSAFPGVESKIAPDGEILVRGRNVFMGYYKDEEATRESLIDGWLHSGDLGVFDSEGFLNITGRKKEILITAGGKNITPKNIEESIKTHPLVSEAIVIGDRRKYLTALVTLDPDAASAFAKERGITANGSLHESAEIRAAIQKGIDETNANLAKVETVKKFIILPRPLSMEDGELTPTLKVKRRVVNQNWAAQIEAMYQE</sequence>
<comment type="catalytic activity">
    <reaction evidence="4">
        <text>a long-chain fatty acid + ATP + CoA = a long-chain fatty acyl-CoA + AMP + diphosphate</text>
        <dbReference type="Rhea" id="RHEA:15421"/>
        <dbReference type="ChEBI" id="CHEBI:30616"/>
        <dbReference type="ChEBI" id="CHEBI:33019"/>
        <dbReference type="ChEBI" id="CHEBI:57287"/>
        <dbReference type="ChEBI" id="CHEBI:57560"/>
        <dbReference type="ChEBI" id="CHEBI:83139"/>
        <dbReference type="ChEBI" id="CHEBI:456215"/>
        <dbReference type="EC" id="6.2.1.3"/>
    </reaction>
    <physiologicalReaction direction="left-to-right" evidence="4">
        <dbReference type="Rhea" id="RHEA:15422"/>
    </physiologicalReaction>
</comment>
<evidence type="ECO:0000256" key="4">
    <source>
        <dbReference type="ARBA" id="ARBA00024484"/>
    </source>
</evidence>
<evidence type="ECO:0000256" key="2">
    <source>
        <dbReference type="ARBA" id="ARBA00022832"/>
    </source>
</evidence>
<proteinExistence type="predicted"/>
<evidence type="ECO:0000313" key="7">
    <source>
        <dbReference type="Proteomes" id="UP001379533"/>
    </source>
</evidence>
<dbReference type="InterPro" id="IPR042099">
    <property type="entry name" value="ANL_N_sf"/>
</dbReference>
<evidence type="ECO:0000313" key="6">
    <source>
        <dbReference type="EMBL" id="WXA96645.1"/>
    </source>
</evidence>